<dbReference type="EMBL" id="KV427609">
    <property type="protein sequence ID" value="KZT10336.1"/>
    <property type="molecule type" value="Genomic_DNA"/>
</dbReference>
<dbReference type="Proteomes" id="UP000076871">
    <property type="component" value="Unassembled WGS sequence"/>
</dbReference>
<organism evidence="2 3">
    <name type="scientific">Laetiporus sulphureus 93-53</name>
    <dbReference type="NCBI Taxonomy" id="1314785"/>
    <lineage>
        <taxon>Eukaryota</taxon>
        <taxon>Fungi</taxon>
        <taxon>Dikarya</taxon>
        <taxon>Basidiomycota</taxon>
        <taxon>Agaricomycotina</taxon>
        <taxon>Agaricomycetes</taxon>
        <taxon>Polyporales</taxon>
        <taxon>Laetiporus</taxon>
    </lineage>
</organism>
<name>A0A165GH20_9APHY</name>
<sequence>MFIEKQVINTVCLEIGSISFKQIGKEERLQEIIKALVFIAKKRYLNFLQRMEDILHPNIETAHDGSTPQASQRNSPEPGLGSQDSASRIRGPTSPTPSLLPAYVSLTWEFDGHQFEHLEDALRQSTPGEVLDHIREWVIVAMKLTVHTEVVKVYNVLENKLYEHKRAFDSIIQNNKSEHRLKEAVL</sequence>
<feature type="region of interest" description="Disordered" evidence="1">
    <location>
        <begin position="60"/>
        <end position="96"/>
    </location>
</feature>
<dbReference type="GeneID" id="63829115"/>
<accession>A0A165GH20</accession>
<reference evidence="2 3" key="1">
    <citation type="journal article" date="2016" name="Mol. Biol. Evol.">
        <title>Comparative Genomics of Early-Diverging Mushroom-Forming Fungi Provides Insights into the Origins of Lignocellulose Decay Capabilities.</title>
        <authorList>
            <person name="Nagy L.G."/>
            <person name="Riley R."/>
            <person name="Tritt A."/>
            <person name="Adam C."/>
            <person name="Daum C."/>
            <person name="Floudas D."/>
            <person name="Sun H."/>
            <person name="Yadav J.S."/>
            <person name="Pangilinan J."/>
            <person name="Larsson K.H."/>
            <person name="Matsuura K."/>
            <person name="Barry K."/>
            <person name="Labutti K."/>
            <person name="Kuo R."/>
            <person name="Ohm R.A."/>
            <person name="Bhattacharya S.S."/>
            <person name="Shirouzu T."/>
            <person name="Yoshinaga Y."/>
            <person name="Martin F.M."/>
            <person name="Grigoriev I.V."/>
            <person name="Hibbett D.S."/>
        </authorList>
    </citation>
    <scope>NUCLEOTIDE SEQUENCE [LARGE SCALE GENOMIC DNA]</scope>
    <source>
        <strain evidence="2 3">93-53</strain>
    </source>
</reference>
<evidence type="ECO:0000256" key="1">
    <source>
        <dbReference type="SAM" id="MobiDB-lite"/>
    </source>
</evidence>
<keyword evidence="3" id="KW-1185">Reference proteome</keyword>
<feature type="compositionally biased region" description="Polar residues" evidence="1">
    <location>
        <begin position="64"/>
        <end position="75"/>
    </location>
</feature>
<gene>
    <name evidence="2" type="ORF">LAESUDRAFT_755840</name>
</gene>
<protein>
    <submittedName>
        <fullName evidence="2">Uncharacterized protein</fullName>
    </submittedName>
</protein>
<dbReference type="AlphaFoldDB" id="A0A165GH20"/>
<dbReference type="InParanoid" id="A0A165GH20"/>
<evidence type="ECO:0000313" key="3">
    <source>
        <dbReference type="Proteomes" id="UP000076871"/>
    </source>
</evidence>
<evidence type="ECO:0000313" key="2">
    <source>
        <dbReference type="EMBL" id="KZT10336.1"/>
    </source>
</evidence>
<dbReference type="RefSeq" id="XP_040768076.1">
    <property type="nucleotide sequence ID" value="XM_040912087.1"/>
</dbReference>
<proteinExistence type="predicted"/>